<keyword evidence="3 4" id="KW-0687">Ribonucleoprotein</keyword>
<dbReference type="OrthoDB" id="10255148at2759"/>
<sequence>MRNYESGKIKHTFSKFLKWVEPWPPFFLMGAYQYLRELWTKKQSDVMRFILRLRCWEYRQLPELVRLTHPTRPDKARRLGYKAKQGYVLYRIRIRKGGRRRVASKNRLYGKNRTHHIYQLTPKINLQALGEMKAGKALPSLRLLNSYWVNEDGAYKYYECIFVDPMHAAIQHDPKINWICDSVHTRREARGLTSAGKQHRALMGKGKGFRKMRPSRYADWKIRNTMKLHRFR</sequence>
<dbReference type="GeneID" id="94827068"/>
<evidence type="ECO:0000313" key="7">
    <source>
        <dbReference type="Proteomes" id="UP000179807"/>
    </source>
</evidence>
<dbReference type="Gene3D" id="3.40.1120.10">
    <property type="entry name" value="Ribosomal protein l15e"/>
    <property type="match status" value="1"/>
</dbReference>
<dbReference type="NCBIfam" id="NF003269">
    <property type="entry name" value="PRK04243.1"/>
    <property type="match status" value="1"/>
</dbReference>
<reference evidence="5" key="3">
    <citation type="journal article" date="2017" name="Biol. Cell">
        <title>The costa of trichomonads: A complex macromolecular cytoskeleton structure made of uncommon proteins.</title>
        <authorList>
            <person name="de Andrade Rosa I."/>
            <person name="Brigido M.C."/>
            <person name="de Oliveira Santos E."/>
            <person name="Gonzaga L."/>
            <person name="Zingali R.B."/>
            <person name="de Vasconcelos A.T."/>
            <person name="de Souza W."/>
            <person name="Benchimol M."/>
        </authorList>
    </citation>
    <scope>NUCLEOTIDE SEQUENCE</scope>
    <source>
        <strain evidence="5">5226</strain>
    </source>
</reference>
<evidence type="ECO:0000256" key="2">
    <source>
        <dbReference type="ARBA" id="ARBA00022980"/>
    </source>
</evidence>
<dbReference type="PANTHER" id="PTHR11847">
    <property type="entry name" value="RIBOSOMAL PROTEIN L15"/>
    <property type="match status" value="1"/>
</dbReference>
<accession>A0A1J4KDN2</accession>
<dbReference type="GO" id="GO:0022625">
    <property type="term" value="C:cytosolic large ribosomal subunit"/>
    <property type="evidence" value="ECO:0007669"/>
    <property type="project" value="TreeGrafter"/>
</dbReference>
<evidence type="ECO:0000313" key="5">
    <source>
        <dbReference type="EMBL" id="ARM19775.1"/>
    </source>
</evidence>
<dbReference type="InterPro" id="IPR020925">
    <property type="entry name" value="Ribosomal_eL15_CS"/>
</dbReference>
<dbReference type="EMBL" id="MLAK01000693">
    <property type="protein sequence ID" value="OHT07573.1"/>
    <property type="molecule type" value="Genomic_DNA"/>
</dbReference>
<dbReference type="FunFam" id="3.40.1120.10:FF:000001">
    <property type="entry name" value="Ribosomal protein L15"/>
    <property type="match status" value="1"/>
</dbReference>
<reference evidence="5" key="1">
    <citation type="submission" date="2016-07" db="EMBL/GenBank/DDBJ databases">
        <authorList>
            <person name="Rosa I.A."/>
            <person name="Brigido M.C."/>
            <person name="Santos E.O."/>
            <person name="Almeida L.G.P."/>
            <person name="Zingalli R.B."/>
            <person name="Vasconcelos A.T.R."/>
            <person name="Souza W."/>
            <person name="Benchimol M."/>
        </authorList>
    </citation>
    <scope>NUCLEOTIDE SEQUENCE</scope>
    <source>
        <strain evidence="5">5226</strain>
    </source>
</reference>
<reference evidence="6 7" key="2">
    <citation type="submission" date="2016-10" db="EMBL/GenBank/DDBJ databases">
        <authorList>
            <person name="Benchimol M."/>
            <person name="Almeida L.G."/>
            <person name="Vasconcelos A.T."/>
            <person name="Perreira-Neves A."/>
            <person name="Rosa I.A."/>
            <person name="Tasca T."/>
            <person name="Bogo M.R."/>
            <person name="de Souza W."/>
        </authorList>
    </citation>
    <scope>NUCLEOTIDE SEQUENCE [LARGE SCALE GENOMIC DNA]</scope>
    <source>
        <strain evidence="6 7">K</strain>
    </source>
</reference>
<dbReference type="GO" id="GO:0003735">
    <property type="term" value="F:structural constituent of ribosome"/>
    <property type="evidence" value="ECO:0007669"/>
    <property type="project" value="InterPro"/>
</dbReference>
<evidence type="ECO:0000256" key="4">
    <source>
        <dbReference type="RuleBase" id="RU000663"/>
    </source>
</evidence>
<proteinExistence type="inferred from homology"/>
<dbReference type="PANTHER" id="PTHR11847:SF4">
    <property type="entry name" value="LARGE RIBOSOMAL SUBUNIT PROTEIN EL15"/>
    <property type="match status" value="1"/>
</dbReference>
<comment type="similarity">
    <text evidence="1 4">Belongs to the eukaryotic ribosomal protein eL15 family.</text>
</comment>
<dbReference type="AlphaFoldDB" id="A0A1J4KDN2"/>
<evidence type="ECO:0000256" key="1">
    <source>
        <dbReference type="ARBA" id="ARBA00006857"/>
    </source>
</evidence>
<dbReference type="SUPFAM" id="SSF54189">
    <property type="entry name" value="Ribosomal proteins S24e, L23 and L15e"/>
    <property type="match status" value="1"/>
</dbReference>
<dbReference type="InterPro" id="IPR000439">
    <property type="entry name" value="Ribosomal_eL15"/>
</dbReference>
<protein>
    <recommendedName>
        <fullName evidence="4">Ribosomal protein L15</fullName>
    </recommendedName>
</protein>
<dbReference type="VEuPathDB" id="TrichDB:TRFO_05226"/>
<name>A0A1J4KDN2_9EUKA</name>
<organism evidence="6 7">
    <name type="scientific">Tritrichomonas foetus</name>
    <dbReference type="NCBI Taxonomy" id="1144522"/>
    <lineage>
        <taxon>Eukaryota</taxon>
        <taxon>Metamonada</taxon>
        <taxon>Parabasalia</taxon>
        <taxon>Tritrichomonadida</taxon>
        <taxon>Tritrichomonadidae</taxon>
        <taxon>Tritrichomonas</taxon>
    </lineage>
</organism>
<dbReference type="GO" id="GO:0002181">
    <property type="term" value="P:cytoplasmic translation"/>
    <property type="evidence" value="ECO:0007669"/>
    <property type="project" value="TreeGrafter"/>
</dbReference>
<evidence type="ECO:0000256" key="3">
    <source>
        <dbReference type="ARBA" id="ARBA00023274"/>
    </source>
</evidence>
<keyword evidence="2 4" id="KW-0689">Ribosomal protein</keyword>
<gene>
    <name evidence="6" type="primary">SB62</name>
    <name evidence="6" type="ORF">TRFO_05226</name>
</gene>
<evidence type="ECO:0000313" key="6">
    <source>
        <dbReference type="EMBL" id="OHT07573.1"/>
    </source>
</evidence>
<dbReference type="GO" id="GO:0003723">
    <property type="term" value="F:RNA binding"/>
    <property type="evidence" value="ECO:0007669"/>
    <property type="project" value="TreeGrafter"/>
</dbReference>
<dbReference type="InterPro" id="IPR024794">
    <property type="entry name" value="Rbsml_eL15_core_dom_sf"/>
</dbReference>
<keyword evidence="7" id="KW-1185">Reference proteome</keyword>
<dbReference type="RefSeq" id="XP_068360709.1">
    <property type="nucleotide sequence ID" value="XM_068492364.1"/>
</dbReference>
<dbReference type="PROSITE" id="PS01194">
    <property type="entry name" value="RIBOSOMAL_L15E"/>
    <property type="match status" value="1"/>
</dbReference>
<dbReference type="InterPro" id="IPR012678">
    <property type="entry name" value="Ribosomal_uL23/eL15/eS24_sf"/>
</dbReference>
<dbReference type="EMBL" id="KX579541">
    <property type="protein sequence ID" value="ARM19775.1"/>
    <property type="molecule type" value="Genomic_DNA"/>
</dbReference>
<dbReference type="Pfam" id="PF00827">
    <property type="entry name" value="Ribosomal_L15e"/>
    <property type="match status" value="1"/>
</dbReference>
<dbReference type="Proteomes" id="UP000179807">
    <property type="component" value="Unassembled WGS sequence"/>
</dbReference>
<dbReference type="SMART" id="SM01384">
    <property type="entry name" value="Ribosomal_L15e"/>
    <property type="match status" value="1"/>
</dbReference>